<evidence type="ECO:0000256" key="7">
    <source>
        <dbReference type="RuleBase" id="RU363032"/>
    </source>
</evidence>
<feature type="transmembrane region" description="Helical" evidence="7">
    <location>
        <begin position="132"/>
        <end position="151"/>
    </location>
</feature>
<evidence type="ECO:0000256" key="4">
    <source>
        <dbReference type="ARBA" id="ARBA00022692"/>
    </source>
</evidence>
<dbReference type="PROSITE" id="PS50928">
    <property type="entry name" value="ABC_TM1"/>
    <property type="match status" value="1"/>
</dbReference>
<evidence type="ECO:0000256" key="5">
    <source>
        <dbReference type="ARBA" id="ARBA00022989"/>
    </source>
</evidence>
<dbReference type="AlphaFoldDB" id="A0A6V8LT03"/>
<dbReference type="Gene3D" id="1.10.3720.10">
    <property type="entry name" value="MetI-like"/>
    <property type="match status" value="1"/>
</dbReference>
<organism evidence="9 10">
    <name type="scientific">Phytohabitans rumicis</name>
    <dbReference type="NCBI Taxonomy" id="1076125"/>
    <lineage>
        <taxon>Bacteria</taxon>
        <taxon>Bacillati</taxon>
        <taxon>Actinomycetota</taxon>
        <taxon>Actinomycetes</taxon>
        <taxon>Micromonosporales</taxon>
        <taxon>Micromonosporaceae</taxon>
    </lineage>
</organism>
<evidence type="ECO:0000313" key="10">
    <source>
        <dbReference type="Proteomes" id="UP000482960"/>
    </source>
</evidence>
<feature type="transmembrane region" description="Helical" evidence="7">
    <location>
        <begin position="228"/>
        <end position="249"/>
    </location>
</feature>
<dbReference type="Pfam" id="PF00528">
    <property type="entry name" value="BPD_transp_1"/>
    <property type="match status" value="1"/>
</dbReference>
<accession>A0A6V8LT03</accession>
<dbReference type="CDD" id="cd06261">
    <property type="entry name" value="TM_PBP2"/>
    <property type="match status" value="1"/>
</dbReference>
<keyword evidence="3" id="KW-1003">Cell membrane</keyword>
<dbReference type="Proteomes" id="UP000482960">
    <property type="component" value="Unassembled WGS sequence"/>
</dbReference>
<keyword evidence="6 7" id="KW-0472">Membrane</keyword>
<keyword evidence="10" id="KW-1185">Reference proteome</keyword>
<dbReference type="GO" id="GO:0055085">
    <property type="term" value="P:transmembrane transport"/>
    <property type="evidence" value="ECO:0007669"/>
    <property type="project" value="InterPro"/>
</dbReference>
<dbReference type="EMBL" id="BLPG01000002">
    <property type="protein sequence ID" value="GFJ95885.1"/>
    <property type="molecule type" value="Genomic_DNA"/>
</dbReference>
<keyword evidence="2 7" id="KW-0813">Transport</keyword>
<comment type="caution">
    <text evidence="9">The sequence shown here is derived from an EMBL/GenBank/DDBJ whole genome shotgun (WGS) entry which is preliminary data.</text>
</comment>
<gene>
    <name evidence="9" type="ORF">Prum_095270</name>
</gene>
<feature type="transmembrane region" description="Helical" evidence="7">
    <location>
        <begin position="101"/>
        <end position="126"/>
    </location>
</feature>
<protein>
    <submittedName>
        <fullName evidence="9">Nitrate ABC transporter permease</fullName>
    </submittedName>
</protein>
<comment type="similarity">
    <text evidence="7">Belongs to the binding-protein-dependent transport system permease family.</text>
</comment>
<evidence type="ECO:0000259" key="8">
    <source>
        <dbReference type="PROSITE" id="PS50928"/>
    </source>
</evidence>
<feature type="transmembrane region" description="Helical" evidence="7">
    <location>
        <begin position="17"/>
        <end position="37"/>
    </location>
</feature>
<evidence type="ECO:0000256" key="1">
    <source>
        <dbReference type="ARBA" id="ARBA00004651"/>
    </source>
</evidence>
<name>A0A6V8LT03_9ACTN</name>
<feature type="transmembrane region" description="Helical" evidence="7">
    <location>
        <begin position="72"/>
        <end position="94"/>
    </location>
</feature>
<keyword evidence="4 7" id="KW-0812">Transmembrane</keyword>
<evidence type="ECO:0000256" key="2">
    <source>
        <dbReference type="ARBA" id="ARBA00022448"/>
    </source>
</evidence>
<dbReference type="SUPFAM" id="SSF161098">
    <property type="entry name" value="MetI-like"/>
    <property type="match status" value="1"/>
</dbReference>
<sequence length="264" mass="28031">MADGSLAGRRGRRVRRWAAPAAAIVLLVAAWQVFTAVSGTEQWLLPSPTDALAAGREDHASLATHTLATAKLALIGFAAGVVTGLAIAVVLHLVPLLRAALYPLLVVSQNIPTIALAPLLVVWLGFGLLPKVVVIVLVCFFPLTVATLDGLRRTDPAIEDYLLMSGANRRQLFLKLELPHALPPMFSGLKIAATYSVVGAIIAEWMGADEGLGKYMIVAKSAFRADKIFVAIAIVVVLSLAVLGAVLLLERLLIRGRTPRDADV</sequence>
<keyword evidence="5 7" id="KW-1133">Transmembrane helix</keyword>
<dbReference type="PANTHER" id="PTHR30151:SF20">
    <property type="entry name" value="ABC TRANSPORTER PERMEASE PROTEIN HI_0355-RELATED"/>
    <property type="match status" value="1"/>
</dbReference>
<dbReference type="InterPro" id="IPR035906">
    <property type="entry name" value="MetI-like_sf"/>
</dbReference>
<evidence type="ECO:0000256" key="3">
    <source>
        <dbReference type="ARBA" id="ARBA00022475"/>
    </source>
</evidence>
<dbReference type="PANTHER" id="PTHR30151">
    <property type="entry name" value="ALKANE SULFONATE ABC TRANSPORTER-RELATED, MEMBRANE SUBUNIT"/>
    <property type="match status" value="1"/>
</dbReference>
<dbReference type="InterPro" id="IPR000515">
    <property type="entry name" value="MetI-like"/>
</dbReference>
<feature type="transmembrane region" description="Helical" evidence="7">
    <location>
        <begin position="188"/>
        <end position="208"/>
    </location>
</feature>
<comment type="subcellular location">
    <subcellularLocation>
        <location evidence="1 7">Cell membrane</location>
        <topology evidence="1 7">Multi-pass membrane protein</topology>
    </subcellularLocation>
</comment>
<feature type="domain" description="ABC transmembrane type-1" evidence="8">
    <location>
        <begin position="66"/>
        <end position="249"/>
    </location>
</feature>
<proteinExistence type="inferred from homology"/>
<dbReference type="GO" id="GO:0005886">
    <property type="term" value="C:plasma membrane"/>
    <property type="evidence" value="ECO:0007669"/>
    <property type="project" value="UniProtKB-SubCell"/>
</dbReference>
<dbReference type="RefSeq" id="WP_173085282.1">
    <property type="nucleotide sequence ID" value="NZ_BAABJB010000019.1"/>
</dbReference>
<reference evidence="9 10" key="1">
    <citation type="submission" date="2020-03" db="EMBL/GenBank/DDBJ databases">
        <title>Whole genome shotgun sequence of Phytohabitans rumicis NBRC 108638.</title>
        <authorList>
            <person name="Komaki H."/>
            <person name="Tamura T."/>
        </authorList>
    </citation>
    <scope>NUCLEOTIDE SEQUENCE [LARGE SCALE GENOMIC DNA]</scope>
    <source>
        <strain evidence="9 10">NBRC 108638</strain>
    </source>
</reference>
<evidence type="ECO:0000256" key="6">
    <source>
        <dbReference type="ARBA" id="ARBA00023136"/>
    </source>
</evidence>
<evidence type="ECO:0000313" key="9">
    <source>
        <dbReference type="EMBL" id="GFJ95885.1"/>
    </source>
</evidence>
<reference evidence="9 10" key="2">
    <citation type="submission" date="2020-03" db="EMBL/GenBank/DDBJ databases">
        <authorList>
            <person name="Ichikawa N."/>
            <person name="Kimura A."/>
            <person name="Kitahashi Y."/>
            <person name="Uohara A."/>
        </authorList>
    </citation>
    <scope>NUCLEOTIDE SEQUENCE [LARGE SCALE GENOMIC DNA]</scope>
    <source>
        <strain evidence="9 10">NBRC 108638</strain>
    </source>
</reference>